<name>A0AAV4M8E4_9ARAC</name>
<gene>
    <name evidence="1" type="ORF">CDAR_203631</name>
</gene>
<evidence type="ECO:0000313" key="1">
    <source>
        <dbReference type="EMBL" id="GIX68135.1"/>
    </source>
</evidence>
<protein>
    <submittedName>
        <fullName evidence="1">Uncharacterized protein</fullName>
    </submittedName>
</protein>
<accession>A0AAV4M8E4</accession>
<proteinExistence type="predicted"/>
<dbReference type="Proteomes" id="UP001054837">
    <property type="component" value="Unassembled WGS sequence"/>
</dbReference>
<dbReference type="EMBL" id="BPLQ01000157">
    <property type="protein sequence ID" value="GIX68135.1"/>
    <property type="molecule type" value="Genomic_DNA"/>
</dbReference>
<sequence length="262" mass="30073">MEISNCQFCNAYVTNLEIHYCKNFGNQRRQCNATIPQNSDGNLAQNIDFRTEQQLHYEARSSPMNEINISRQQGILSNIHQPIYCKETKATEKVSQFRVADMYGCNPETSDILFPAMHHSQENEPNSTQLQLPSEENKVFINQNLQNFQPSNSEQPPNISMSIAEPGFLPVFQETFSQRNATINQRAQPSNASSQMAFLEMSRTNEMSLFSSIFPNFGETDSTLTNRLSQFPETSVETPILTHKMCNIIRWTRFLKLIPFIK</sequence>
<dbReference type="AlphaFoldDB" id="A0AAV4M8E4"/>
<organism evidence="1 2">
    <name type="scientific">Caerostris darwini</name>
    <dbReference type="NCBI Taxonomy" id="1538125"/>
    <lineage>
        <taxon>Eukaryota</taxon>
        <taxon>Metazoa</taxon>
        <taxon>Ecdysozoa</taxon>
        <taxon>Arthropoda</taxon>
        <taxon>Chelicerata</taxon>
        <taxon>Arachnida</taxon>
        <taxon>Araneae</taxon>
        <taxon>Araneomorphae</taxon>
        <taxon>Entelegynae</taxon>
        <taxon>Araneoidea</taxon>
        <taxon>Araneidae</taxon>
        <taxon>Caerostris</taxon>
    </lineage>
</organism>
<evidence type="ECO:0000313" key="2">
    <source>
        <dbReference type="Proteomes" id="UP001054837"/>
    </source>
</evidence>
<keyword evidence="2" id="KW-1185">Reference proteome</keyword>
<comment type="caution">
    <text evidence="1">The sequence shown here is derived from an EMBL/GenBank/DDBJ whole genome shotgun (WGS) entry which is preliminary data.</text>
</comment>
<reference evidence="1 2" key="1">
    <citation type="submission" date="2021-06" db="EMBL/GenBank/DDBJ databases">
        <title>Caerostris darwini draft genome.</title>
        <authorList>
            <person name="Kono N."/>
            <person name="Arakawa K."/>
        </authorList>
    </citation>
    <scope>NUCLEOTIDE SEQUENCE [LARGE SCALE GENOMIC DNA]</scope>
</reference>